<gene>
    <name evidence="2" type="ORF">E2C01_051137</name>
</gene>
<evidence type="ECO:0000313" key="3">
    <source>
        <dbReference type="Proteomes" id="UP000324222"/>
    </source>
</evidence>
<dbReference type="EMBL" id="VSRR010014550">
    <property type="protein sequence ID" value="MPC57162.1"/>
    <property type="molecule type" value="Genomic_DNA"/>
</dbReference>
<protein>
    <submittedName>
        <fullName evidence="2">Uncharacterized protein</fullName>
    </submittedName>
</protein>
<evidence type="ECO:0000256" key="1">
    <source>
        <dbReference type="SAM" id="MobiDB-lite"/>
    </source>
</evidence>
<name>A0A5B7GDZ1_PORTR</name>
<comment type="caution">
    <text evidence="2">The sequence shown here is derived from an EMBL/GenBank/DDBJ whole genome shotgun (WGS) entry which is preliminary data.</text>
</comment>
<sequence>MIIVILVTITQRVQLEPKTPRNTRVQQLILTSLPGRLTMVTLIHGADTTLGNSCGYYDGVDKQSQGGAAPDPSPLTRSSPSWECCDRCGGVGTGEAAWRERREAER</sequence>
<accession>A0A5B7GDZ1</accession>
<evidence type="ECO:0000313" key="2">
    <source>
        <dbReference type="EMBL" id="MPC57162.1"/>
    </source>
</evidence>
<reference evidence="2 3" key="1">
    <citation type="submission" date="2019-05" db="EMBL/GenBank/DDBJ databases">
        <title>Another draft genome of Portunus trituberculatus and its Hox gene families provides insights of decapod evolution.</title>
        <authorList>
            <person name="Jeong J.-H."/>
            <person name="Song I."/>
            <person name="Kim S."/>
            <person name="Choi T."/>
            <person name="Kim D."/>
            <person name="Ryu S."/>
            <person name="Kim W."/>
        </authorList>
    </citation>
    <scope>NUCLEOTIDE SEQUENCE [LARGE SCALE GENOMIC DNA]</scope>
    <source>
        <tissue evidence="2">Muscle</tissue>
    </source>
</reference>
<keyword evidence="3" id="KW-1185">Reference proteome</keyword>
<feature type="region of interest" description="Disordered" evidence="1">
    <location>
        <begin position="61"/>
        <end position="80"/>
    </location>
</feature>
<dbReference type="Proteomes" id="UP000324222">
    <property type="component" value="Unassembled WGS sequence"/>
</dbReference>
<organism evidence="2 3">
    <name type="scientific">Portunus trituberculatus</name>
    <name type="common">Swimming crab</name>
    <name type="synonym">Neptunus trituberculatus</name>
    <dbReference type="NCBI Taxonomy" id="210409"/>
    <lineage>
        <taxon>Eukaryota</taxon>
        <taxon>Metazoa</taxon>
        <taxon>Ecdysozoa</taxon>
        <taxon>Arthropoda</taxon>
        <taxon>Crustacea</taxon>
        <taxon>Multicrustacea</taxon>
        <taxon>Malacostraca</taxon>
        <taxon>Eumalacostraca</taxon>
        <taxon>Eucarida</taxon>
        <taxon>Decapoda</taxon>
        <taxon>Pleocyemata</taxon>
        <taxon>Brachyura</taxon>
        <taxon>Eubrachyura</taxon>
        <taxon>Portunoidea</taxon>
        <taxon>Portunidae</taxon>
        <taxon>Portuninae</taxon>
        <taxon>Portunus</taxon>
    </lineage>
</organism>
<proteinExistence type="predicted"/>
<dbReference type="AlphaFoldDB" id="A0A5B7GDZ1"/>